<name>A0AAX6EQB9_IRIPA</name>
<gene>
    <name evidence="2" type="ORF">M6B38_177050</name>
</gene>
<protein>
    <submittedName>
        <fullName evidence="2">Uncharacterized protein</fullName>
    </submittedName>
</protein>
<feature type="region of interest" description="Disordered" evidence="1">
    <location>
        <begin position="1"/>
        <end position="35"/>
    </location>
</feature>
<accession>A0AAX6EQB9</accession>
<reference evidence="2" key="2">
    <citation type="submission" date="2023-04" db="EMBL/GenBank/DDBJ databases">
        <authorList>
            <person name="Bruccoleri R.E."/>
            <person name="Oakeley E.J."/>
            <person name="Faust A.-M."/>
            <person name="Dessus-Babus S."/>
            <person name="Altorfer M."/>
            <person name="Burckhardt D."/>
            <person name="Oertli M."/>
            <person name="Naumann U."/>
            <person name="Petersen F."/>
            <person name="Wong J."/>
        </authorList>
    </citation>
    <scope>NUCLEOTIDE SEQUENCE</scope>
    <source>
        <strain evidence="2">GSM-AAB239-AS_SAM_17_03QT</strain>
        <tissue evidence="2">Leaf</tissue>
    </source>
</reference>
<keyword evidence="3" id="KW-1185">Reference proteome</keyword>
<dbReference type="AlphaFoldDB" id="A0AAX6EQB9"/>
<evidence type="ECO:0000313" key="2">
    <source>
        <dbReference type="EMBL" id="KAJ6806111.1"/>
    </source>
</evidence>
<evidence type="ECO:0000256" key="1">
    <source>
        <dbReference type="SAM" id="MobiDB-lite"/>
    </source>
</evidence>
<dbReference type="EMBL" id="JANAVB010035017">
    <property type="protein sequence ID" value="KAJ6806111.1"/>
    <property type="molecule type" value="Genomic_DNA"/>
</dbReference>
<sequence length="48" mass="5710">MRESRSCHQCRRRRRPRVEGAALRPGARHAVGRRRAEDSRRRDCHVCV</sequence>
<evidence type="ECO:0000313" key="3">
    <source>
        <dbReference type="Proteomes" id="UP001140949"/>
    </source>
</evidence>
<reference evidence="2" key="1">
    <citation type="journal article" date="2023" name="GigaByte">
        <title>Genome assembly of the bearded iris, Iris pallida Lam.</title>
        <authorList>
            <person name="Bruccoleri R.E."/>
            <person name="Oakeley E.J."/>
            <person name="Faust A.M.E."/>
            <person name="Altorfer M."/>
            <person name="Dessus-Babus S."/>
            <person name="Burckhardt D."/>
            <person name="Oertli M."/>
            <person name="Naumann U."/>
            <person name="Petersen F."/>
            <person name="Wong J."/>
        </authorList>
    </citation>
    <scope>NUCLEOTIDE SEQUENCE</scope>
    <source>
        <strain evidence="2">GSM-AAB239-AS_SAM_17_03QT</strain>
    </source>
</reference>
<comment type="caution">
    <text evidence="2">The sequence shown here is derived from an EMBL/GenBank/DDBJ whole genome shotgun (WGS) entry which is preliminary data.</text>
</comment>
<organism evidence="2 3">
    <name type="scientific">Iris pallida</name>
    <name type="common">Sweet iris</name>
    <dbReference type="NCBI Taxonomy" id="29817"/>
    <lineage>
        <taxon>Eukaryota</taxon>
        <taxon>Viridiplantae</taxon>
        <taxon>Streptophyta</taxon>
        <taxon>Embryophyta</taxon>
        <taxon>Tracheophyta</taxon>
        <taxon>Spermatophyta</taxon>
        <taxon>Magnoliopsida</taxon>
        <taxon>Liliopsida</taxon>
        <taxon>Asparagales</taxon>
        <taxon>Iridaceae</taxon>
        <taxon>Iridoideae</taxon>
        <taxon>Irideae</taxon>
        <taxon>Iris</taxon>
    </lineage>
</organism>
<dbReference type="Proteomes" id="UP001140949">
    <property type="component" value="Unassembled WGS sequence"/>
</dbReference>
<proteinExistence type="predicted"/>